<keyword evidence="2" id="KW-0238">DNA-binding</keyword>
<protein>
    <submittedName>
        <fullName evidence="4">MurR/RpiR family transcriptional regulator</fullName>
    </submittedName>
</protein>
<keyword evidence="5" id="KW-1185">Reference proteome</keyword>
<dbReference type="Pfam" id="PF01418">
    <property type="entry name" value="HTH_6"/>
    <property type="match status" value="1"/>
</dbReference>
<dbReference type="Gene3D" id="3.40.50.10490">
    <property type="entry name" value="Glucose-6-phosphate isomerase like protein, domain 1"/>
    <property type="match status" value="1"/>
</dbReference>
<dbReference type="InterPro" id="IPR035472">
    <property type="entry name" value="RpiR-like_SIS"/>
</dbReference>
<evidence type="ECO:0000256" key="1">
    <source>
        <dbReference type="ARBA" id="ARBA00023015"/>
    </source>
</evidence>
<proteinExistence type="predicted"/>
<dbReference type="SUPFAM" id="SSF46689">
    <property type="entry name" value="Homeodomain-like"/>
    <property type="match status" value="1"/>
</dbReference>
<evidence type="ECO:0000313" key="4">
    <source>
        <dbReference type="EMBL" id="QCI85788.1"/>
    </source>
</evidence>
<name>A0A4D7CNZ1_9ENTE</name>
<evidence type="ECO:0000313" key="5">
    <source>
        <dbReference type="Proteomes" id="UP000298615"/>
    </source>
</evidence>
<dbReference type="PANTHER" id="PTHR30514">
    <property type="entry name" value="GLUCOKINASE"/>
    <property type="match status" value="1"/>
</dbReference>
<evidence type="ECO:0000256" key="2">
    <source>
        <dbReference type="ARBA" id="ARBA00023125"/>
    </source>
</evidence>
<dbReference type="InterPro" id="IPR000281">
    <property type="entry name" value="HTH_RpiR"/>
</dbReference>
<dbReference type="GO" id="GO:1901135">
    <property type="term" value="P:carbohydrate derivative metabolic process"/>
    <property type="evidence" value="ECO:0007669"/>
    <property type="project" value="InterPro"/>
</dbReference>
<reference evidence="4 5" key="1">
    <citation type="submission" date="2019-04" db="EMBL/GenBank/DDBJ databases">
        <title>Vagococcus sp. nov., isolated from faeces of yaks (Bos grunniens).</title>
        <authorList>
            <person name="Ge Y."/>
        </authorList>
    </citation>
    <scope>NUCLEOTIDE SEQUENCE [LARGE SCALE GENOMIC DNA]</scope>
    <source>
        <strain evidence="4 5">MN-17</strain>
    </source>
</reference>
<dbReference type="GO" id="GO:0003700">
    <property type="term" value="F:DNA-binding transcription factor activity"/>
    <property type="evidence" value="ECO:0007669"/>
    <property type="project" value="InterPro"/>
</dbReference>
<organism evidence="4 5">
    <name type="scientific">Vagococcus zengguangii</name>
    <dbReference type="NCBI Taxonomy" id="2571750"/>
    <lineage>
        <taxon>Bacteria</taxon>
        <taxon>Bacillati</taxon>
        <taxon>Bacillota</taxon>
        <taxon>Bacilli</taxon>
        <taxon>Lactobacillales</taxon>
        <taxon>Enterococcaceae</taxon>
        <taxon>Vagococcus</taxon>
    </lineage>
</organism>
<keyword evidence="1" id="KW-0805">Transcription regulation</keyword>
<dbReference type="Pfam" id="PF01380">
    <property type="entry name" value="SIS"/>
    <property type="match status" value="1"/>
</dbReference>
<dbReference type="PROSITE" id="PS51071">
    <property type="entry name" value="HTH_RPIR"/>
    <property type="match status" value="1"/>
</dbReference>
<dbReference type="AlphaFoldDB" id="A0A4D7CNZ1"/>
<dbReference type="EMBL" id="CP039712">
    <property type="protein sequence ID" value="QCI85788.1"/>
    <property type="molecule type" value="Genomic_DNA"/>
</dbReference>
<evidence type="ECO:0000256" key="3">
    <source>
        <dbReference type="ARBA" id="ARBA00023163"/>
    </source>
</evidence>
<dbReference type="PANTHER" id="PTHR30514:SF1">
    <property type="entry name" value="HTH-TYPE TRANSCRIPTIONAL REGULATOR HEXR-RELATED"/>
    <property type="match status" value="1"/>
</dbReference>
<dbReference type="GO" id="GO:0097367">
    <property type="term" value="F:carbohydrate derivative binding"/>
    <property type="evidence" value="ECO:0007669"/>
    <property type="project" value="InterPro"/>
</dbReference>
<dbReference type="Gene3D" id="1.10.10.10">
    <property type="entry name" value="Winged helix-like DNA-binding domain superfamily/Winged helix DNA-binding domain"/>
    <property type="match status" value="1"/>
</dbReference>
<dbReference type="SUPFAM" id="SSF53697">
    <property type="entry name" value="SIS domain"/>
    <property type="match status" value="1"/>
</dbReference>
<dbReference type="GO" id="GO:0003677">
    <property type="term" value="F:DNA binding"/>
    <property type="evidence" value="ECO:0007669"/>
    <property type="project" value="UniProtKB-KW"/>
</dbReference>
<dbReference type="InterPro" id="IPR047640">
    <property type="entry name" value="RpiR-like"/>
</dbReference>
<dbReference type="InterPro" id="IPR036388">
    <property type="entry name" value="WH-like_DNA-bd_sf"/>
</dbReference>
<sequence>MSVIKKINVMIDEMSNSERKVAEYICQFPEQVTMLTTTELANLADTSAAAVIRMLKKIGLTSFSEMKMALSLEISKGVEEGYSDITGSESLEDIKYKLLGNSYQTMLDTVENIEGKMISQAIEIIKQAPVIYLYGVGASKLVAINLQQKFSRIGKIVIFEEDFHSLLPMIISSSPDNLFIGISNSGENDEVIKLLNHAKNNQLKRIGVSKFGKHRLNELVDINLQIMKPNEATIRSGATTSLHAYYILIDILFFMYMNTDFEGNYQLIKRSFEVGKGNY</sequence>
<accession>A0A4D7CNZ1</accession>
<dbReference type="KEGG" id="vao:FA707_01870"/>
<dbReference type="InterPro" id="IPR046348">
    <property type="entry name" value="SIS_dom_sf"/>
</dbReference>
<dbReference type="PROSITE" id="PS51464">
    <property type="entry name" value="SIS"/>
    <property type="match status" value="1"/>
</dbReference>
<dbReference type="InterPro" id="IPR001347">
    <property type="entry name" value="SIS_dom"/>
</dbReference>
<gene>
    <name evidence="4" type="ORF">FA707_01870</name>
</gene>
<dbReference type="RefSeq" id="WP_136952633.1">
    <property type="nucleotide sequence ID" value="NZ_CP039712.1"/>
</dbReference>
<dbReference type="InterPro" id="IPR009057">
    <property type="entry name" value="Homeodomain-like_sf"/>
</dbReference>
<keyword evidence="3" id="KW-0804">Transcription</keyword>
<dbReference type="CDD" id="cd05013">
    <property type="entry name" value="SIS_RpiR"/>
    <property type="match status" value="1"/>
</dbReference>
<dbReference type="Proteomes" id="UP000298615">
    <property type="component" value="Chromosome"/>
</dbReference>
<dbReference type="OrthoDB" id="370421at2"/>